<proteinExistence type="inferred from homology"/>
<dbReference type="InterPro" id="IPR045378">
    <property type="entry name" value="LNT_N"/>
</dbReference>
<dbReference type="SUPFAM" id="SSF56317">
    <property type="entry name" value="Carbon-nitrogen hydrolase"/>
    <property type="match status" value="1"/>
</dbReference>
<feature type="transmembrane region" description="Helical" evidence="9">
    <location>
        <begin position="290"/>
        <end position="310"/>
    </location>
</feature>
<keyword evidence="7 9" id="KW-0472">Membrane</keyword>
<dbReference type="KEGG" id="lpav:PLANPX_0126"/>
<evidence type="ECO:0000256" key="1">
    <source>
        <dbReference type="ARBA" id="ARBA00004651"/>
    </source>
</evidence>
<dbReference type="NCBIfam" id="TIGR00546">
    <property type="entry name" value="lnt"/>
    <property type="match status" value="1"/>
</dbReference>
<dbReference type="PANTHER" id="PTHR38686:SF1">
    <property type="entry name" value="APOLIPOPROTEIN N-ACYLTRANSFERASE"/>
    <property type="match status" value="1"/>
</dbReference>
<name>A0A5K7X1J0_9BACT</name>
<evidence type="ECO:0000256" key="8">
    <source>
        <dbReference type="ARBA" id="ARBA00023315"/>
    </source>
</evidence>
<comment type="function">
    <text evidence="9">Catalyzes the phospholipid dependent N-acylation of the N-terminal cysteine of apolipoprotein, the last step in lipoprotein maturation.</text>
</comment>
<evidence type="ECO:0000256" key="3">
    <source>
        <dbReference type="ARBA" id="ARBA00022475"/>
    </source>
</evidence>
<evidence type="ECO:0000259" key="10">
    <source>
        <dbReference type="PROSITE" id="PS50263"/>
    </source>
</evidence>
<feature type="domain" description="CN hydrolase" evidence="10">
    <location>
        <begin position="327"/>
        <end position="616"/>
    </location>
</feature>
<keyword evidence="4 9" id="KW-0808">Transferase</keyword>
<keyword evidence="3 9" id="KW-1003">Cell membrane</keyword>
<evidence type="ECO:0000256" key="9">
    <source>
        <dbReference type="HAMAP-Rule" id="MF_01148"/>
    </source>
</evidence>
<evidence type="ECO:0000256" key="7">
    <source>
        <dbReference type="ARBA" id="ARBA00023136"/>
    </source>
</evidence>
<protein>
    <recommendedName>
        <fullName evidence="9">Apolipoprotein N-acyltransferase</fullName>
        <shortName evidence="9">ALP N-acyltransferase</shortName>
        <ecNumber evidence="9">2.3.1.269</ecNumber>
    </recommendedName>
</protein>
<organism evidence="11 12">
    <name type="scientific">Lacipirellula parvula</name>
    <dbReference type="NCBI Taxonomy" id="2650471"/>
    <lineage>
        <taxon>Bacteria</taxon>
        <taxon>Pseudomonadati</taxon>
        <taxon>Planctomycetota</taxon>
        <taxon>Planctomycetia</taxon>
        <taxon>Pirellulales</taxon>
        <taxon>Lacipirellulaceae</taxon>
        <taxon>Lacipirellula</taxon>
    </lineage>
</organism>
<comment type="catalytic activity">
    <reaction evidence="9">
        <text>N-terminal S-1,2-diacyl-sn-glyceryl-L-cysteinyl-[lipoprotein] + a glycerophospholipid = N-acyl-S-1,2-diacyl-sn-glyceryl-L-cysteinyl-[lipoprotein] + a 2-acyl-sn-glycero-3-phospholipid + H(+)</text>
        <dbReference type="Rhea" id="RHEA:48228"/>
        <dbReference type="Rhea" id="RHEA-COMP:14681"/>
        <dbReference type="Rhea" id="RHEA-COMP:14684"/>
        <dbReference type="ChEBI" id="CHEBI:15378"/>
        <dbReference type="ChEBI" id="CHEBI:136912"/>
        <dbReference type="ChEBI" id="CHEBI:140656"/>
        <dbReference type="ChEBI" id="CHEBI:140657"/>
        <dbReference type="ChEBI" id="CHEBI:140660"/>
        <dbReference type="EC" id="2.3.1.269"/>
    </reaction>
</comment>
<evidence type="ECO:0000256" key="6">
    <source>
        <dbReference type="ARBA" id="ARBA00022989"/>
    </source>
</evidence>
<evidence type="ECO:0000256" key="4">
    <source>
        <dbReference type="ARBA" id="ARBA00022679"/>
    </source>
</evidence>
<reference evidence="12" key="1">
    <citation type="submission" date="2019-10" db="EMBL/GenBank/DDBJ databases">
        <title>Lacipirellula parvula gen. nov., sp. nov., representing a lineage of planctomycetes widespread in freshwater anoxic habitats, and description of the family Lacipirellulaceae.</title>
        <authorList>
            <person name="Dedysh S.N."/>
            <person name="Kulichevskaya I.S."/>
            <person name="Beletsky A.V."/>
            <person name="Rakitin A.L."/>
            <person name="Mardanov A.V."/>
            <person name="Ivanova A.A."/>
            <person name="Saltykova V.X."/>
            <person name="Rijpstra W.I.C."/>
            <person name="Sinninghe Damste J.S."/>
            <person name="Ravin N.V."/>
        </authorList>
    </citation>
    <scope>NUCLEOTIDE SEQUENCE [LARGE SCALE GENOMIC DNA]</scope>
    <source>
        <strain evidence="12">PX69</strain>
    </source>
</reference>
<dbReference type="InterPro" id="IPR036526">
    <property type="entry name" value="C-N_Hydrolase_sf"/>
</dbReference>
<sequence>MKGRVREEGWLKWVPGFDPLPSPPLKGEGVTAFFLAKLALGSAELLGARTDEARGTQAALQVELASLRVPRSLSTMTADAQPPMDTTSLPQSDAPAVAAGRWTTLGLGMFGALLCYLAHPPIGWSWLAWIGPAAWFYVARLPAMPGKRPYRALWLAGTCYWMATVQWIRLPHELNIFGLFLLAGYLGAYLPLIVGLSRVAMFRLGVPLWLAAPIAWTGLEWIRARLMTGFLMASLAHTQIRFTPIIQIADILGEYGVTFLIVMVASAIAEAAYRISEPRGSSPRSPRSPGRMLAAIAPAILAFIAAYAYGQFQITKQSYTSPEAKTATVALIQSDMLADWKGTPERDEAVMVQMAELSRQAVSENEQVGLIVWPETMFRRTYHHSNDGYRPPQELLTQSVAEMFGGTAAYLGQLTRELNVPVLVGLDRVYWAPRAKDAPQTDERNFPFTYEQFNSSAAYDRAGTLVGTYDKMHLLPFGEYIPFVRWLPFLRHYSPITGGAQPGVGATAIEIDGVVYSPNICYETVLPHLIRRQVAELAVAGKTPDVLVNLTNDAWYWGSSELDMHLASGVFRAVEMRTPLVVSANRGLSAHVDHLGRVVAATERDVPAALVATVTLPPRTTAYPSPFAAWGDWFALACLVCCMVLAIIGWRDRRKKRPVQRE</sequence>
<dbReference type="InterPro" id="IPR004563">
    <property type="entry name" value="Apolipo_AcylTrfase"/>
</dbReference>
<comment type="subcellular location">
    <subcellularLocation>
        <location evidence="1 9">Cell membrane</location>
        <topology evidence="1 9">Multi-pass membrane protein</topology>
    </subcellularLocation>
</comment>
<keyword evidence="11" id="KW-0449">Lipoprotein</keyword>
<feature type="transmembrane region" description="Helical" evidence="9">
    <location>
        <begin position="174"/>
        <end position="194"/>
    </location>
</feature>
<dbReference type="Proteomes" id="UP000326837">
    <property type="component" value="Chromosome"/>
</dbReference>
<comment type="similarity">
    <text evidence="2 9">Belongs to the CN hydrolase family. Apolipoprotein N-acyltransferase subfamily.</text>
</comment>
<evidence type="ECO:0000313" key="11">
    <source>
        <dbReference type="EMBL" id="BBO30514.1"/>
    </source>
</evidence>
<dbReference type="AlphaFoldDB" id="A0A5K7X1J0"/>
<feature type="transmembrane region" description="Helical" evidence="9">
    <location>
        <begin position="150"/>
        <end position="168"/>
    </location>
</feature>
<dbReference type="UniPathway" id="UPA00666"/>
<gene>
    <name evidence="9" type="primary">lnt</name>
    <name evidence="11" type="ORF">PLANPX_0126</name>
</gene>
<dbReference type="PROSITE" id="PS50263">
    <property type="entry name" value="CN_HYDROLASE"/>
    <property type="match status" value="1"/>
</dbReference>
<feature type="transmembrane region" description="Helical" evidence="9">
    <location>
        <begin position="244"/>
        <end position="269"/>
    </location>
</feature>
<evidence type="ECO:0000313" key="12">
    <source>
        <dbReference type="Proteomes" id="UP000326837"/>
    </source>
</evidence>
<keyword evidence="8 9" id="KW-0012">Acyltransferase</keyword>
<dbReference type="GO" id="GO:0005886">
    <property type="term" value="C:plasma membrane"/>
    <property type="evidence" value="ECO:0007669"/>
    <property type="project" value="UniProtKB-SubCell"/>
</dbReference>
<dbReference type="EMBL" id="AP021861">
    <property type="protein sequence ID" value="BBO30514.1"/>
    <property type="molecule type" value="Genomic_DNA"/>
</dbReference>
<evidence type="ECO:0000256" key="5">
    <source>
        <dbReference type="ARBA" id="ARBA00022692"/>
    </source>
</evidence>
<dbReference type="Gene3D" id="3.60.110.10">
    <property type="entry name" value="Carbon-nitrogen hydrolase"/>
    <property type="match status" value="1"/>
</dbReference>
<keyword evidence="12" id="KW-1185">Reference proteome</keyword>
<feature type="transmembrane region" description="Helical" evidence="9">
    <location>
        <begin position="627"/>
        <end position="650"/>
    </location>
</feature>
<dbReference type="GO" id="GO:0016410">
    <property type="term" value="F:N-acyltransferase activity"/>
    <property type="evidence" value="ECO:0007669"/>
    <property type="project" value="UniProtKB-UniRule"/>
</dbReference>
<dbReference type="Pfam" id="PF20154">
    <property type="entry name" value="LNT_N"/>
    <property type="match status" value="1"/>
</dbReference>
<keyword evidence="5 9" id="KW-0812">Transmembrane</keyword>
<dbReference type="PANTHER" id="PTHR38686">
    <property type="entry name" value="APOLIPOPROTEIN N-ACYLTRANSFERASE"/>
    <property type="match status" value="1"/>
</dbReference>
<dbReference type="GO" id="GO:0042158">
    <property type="term" value="P:lipoprotein biosynthetic process"/>
    <property type="evidence" value="ECO:0007669"/>
    <property type="project" value="UniProtKB-UniRule"/>
</dbReference>
<feature type="transmembrane region" description="Helical" evidence="9">
    <location>
        <begin position="206"/>
        <end position="224"/>
    </location>
</feature>
<feature type="transmembrane region" description="Helical" evidence="9">
    <location>
        <begin position="125"/>
        <end position="143"/>
    </location>
</feature>
<dbReference type="HAMAP" id="MF_01148">
    <property type="entry name" value="Lnt"/>
    <property type="match status" value="1"/>
</dbReference>
<accession>A0A5K7X1J0</accession>
<dbReference type="EC" id="2.3.1.269" evidence="9"/>
<dbReference type="Pfam" id="PF00795">
    <property type="entry name" value="CN_hydrolase"/>
    <property type="match status" value="1"/>
</dbReference>
<evidence type="ECO:0000256" key="2">
    <source>
        <dbReference type="ARBA" id="ARBA00010065"/>
    </source>
</evidence>
<comment type="pathway">
    <text evidence="9">Protein modification; lipoprotein biosynthesis (N-acyl transfer).</text>
</comment>
<dbReference type="InterPro" id="IPR003010">
    <property type="entry name" value="C-N_Hydrolase"/>
</dbReference>
<dbReference type="CDD" id="cd07571">
    <property type="entry name" value="ALP_N-acyl_transferase"/>
    <property type="match status" value="1"/>
</dbReference>
<keyword evidence="6 9" id="KW-1133">Transmembrane helix</keyword>